<dbReference type="AlphaFoldDB" id="A0A8T3VVD7"/>
<accession>A0A8T3VVD7</accession>
<sequence>MTRQKISVILSAYNEESFIEKAIESVVNQTLEEIEIIIINDGSTDDTLKIINGYAEKDNRIVVIDQENIGLGASRNKGMKIAQGEYVTFLDADDWFREDAFEIAYNEAKAKDTDITMYQMLNYDDESGRVYENDWFNLNNLDESFDDVVFSPEKTKDFLFDLSVSSCQKIYRNSFLKSIDASFPEGIYFEDMPFFFYVYLKAERISIIRKHFYYRRKHNLSITHVVDANYLDTVEAGRELMRRMIENGFYEDYKFDLLAYKINGPRMALMDITEDAKEPLFNLIKEDYEKIKETEYYQDYLDNLGPKKKKFFLDVLKYGNYSEFKKENPEY</sequence>
<dbReference type="SUPFAM" id="SSF53448">
    <property type="entry name" value="Nucleotide-diphospho-sugar transferases"/>
    <property type="match status" value="1"/>
</dbReference>
<dbReference type="Pfam" id="PF00535">
    <property type="entry name" value="Glycos_transf_2"/>
    <property type="match status" value="1"/>
</dbReference>
<dbReference type="InterPro" id="IPR029044">
    <property type="entry name" value="Nucleotide-diphossugar_trans"/>
</dbReference>
<name>A0A8T3VVD7_METOL</name>
<feature type="domain" description="Glycosyltransferase 2-like" evidence="3">
    <location>
        <begin position="7"/>
        <end position="138"/>
    </location>
</feature>
<evidence type="ECO:0000259" key="3">
    <source>
        <dbReference type="Pfam" id="PF00535"/>
    </source>
</evidence>
<proteinExistence type="predicted"/>
<evidence type="ECO:0000256" key="1">
    <source>
        <dbReference type="ARBA" id="ARBA00022676"/>
    </source>
</evidence>
<reference evidence="4" key="1">
    <citation type="submission" date="2019-04" db="EMBL/GenBank/DDBJ databases">
        <title>Evolution of Biomass-Degrading Anaerobic Consortia Revealed by Metagenomics.</title>
        <authorList>
            <person name="Peng X."/>
        </authorList>
    </citation>
    <scope>NUCLEOTIDE SEQUENCE</scope>
    <source>
        <strain evidence="4">SIG14</strain>
    </source>
</reference>
<keyword evidence="1" id="KW-0328">Glycosyltransferase</keyword>
<evidence type="ECO:0000313" key="5">
    <source>
        <dbReference type="Proteomes" id="UP000732619"/>
    </source>
</evidence>
<dbReference type="Gene3D" id="3.90.550.10">
    <property type="entry name" value="Spore Coat Polysaccharide Biosynthesis Protein SpsA, Chain A"/>
    <property type="match status" value="1"/>
</dbReference>
<protein>
    <submittedName>
        <fullName evidence="4">Glycosyltransferase family 2 protein</fullName>
    </submittedName>
</protein>
<keyword evidence="2" id="KW-0808">Transferase</keyword>
<dbReference type="EMBL" id="SUTG01000001">
    <property type="protein sequence ID" value="MBE6511599.1"/>
    <property type="molecule type" value="Genomic_DNA"/>
</dbReference>
<gene>
    <name evidence="4" type="ORF">E7Z75_00405</name>
</gene>
<dbReference type="CDD" id="cd00761">
    <property type="entry name" value="Glyco_tranf_GTA_type"/>
    <property type="match status" value="1"/>
</dbReference>
<dbReference type="PANTHER" id="PTHR22916:SF51">
    <property type="entry name" value="GLYCOSYLTRANSFERASE EPSH-RELATED"/>
    <property type="match status" value="1"/>
</dbReference>
<organism evidence="4 5">
    <name type="scientific">Methanobrevibacter olleyae</name>
    <dbReference type="NCBI Taxonomy" id="294671"/>
    <lineage>
        <taxon>Archaea</taxon>
        <taxon>Methanobacteriati</taxon>
        <taxon>Methanobacteriota</taxon>
        <taxon>Methanomada group</taxon>
        <taxon>Methanobacteria</taxon>
        <taxon>Methanobacteriales</taxon>
        <taxon>Methanobacteriaceae</taxon>
        <taxon>Methanobrevibacter</taxon>
    </lineage>
</organism>
<dbReference type="GO" id="GO:0016757">
    <property type="term" value="F:glycosyltransferase activity"/>
    <property type="evidence" value="ECO:0007669"/>
    <property type="project" value="UniProtKB-KW"/>
</dbReference>
<comment type="caution">
    <text evidence="4">The sequence shown here is derived from an EMBL/GenBank/DDBJ whole genome shotgun (WGS) entry which is preliminary data.</text>
</comment>
<dbReference type="PANTHER" id="PTHR22916">
    <property type="entry name" value="GLYCOSYLTRANSFERASE"/>
    <property type="match status" value="1"/>
</dbReference>
<evidence type="ECO:0000313" key="4">
    <source>
        <dbReference type="EMBL" id="MBE6511599.1"/>
    </source>
</evidence>
<dbReference type="Proteomes" id="UP000732619">
    <property type="component" value="Unassembled WGS sequence"/>
</dbReference>
<evidence type="ECO:0000256" key="2">
    <source>
        <dbReference type="ARBA" id="ARBA00022679"/>
    </source>
</evidence>
<dbReference type="InterPro" id="IPR001173">
    <property type="entry name" value="Glyco_trans_2-like"/>
</dbReference>